<dbReference type="InterPro" id="IPR013830">
    <property type="entry name" value="SGNH_hydro"/>
</dbReference>
<reference evidence="3 4" key="1">
    <citation type="submission" date="2014-09" db="EMBL/GenBank/DDBJ databases">
        <title>Xanthomonadaceae 3.5X direct submission.</title>
        <authorList>
            <person name="Fang T."/>
            <person name="Wang H."/>
        </authorList>
    </citation>
    <scope>NUCLEOTIDE SEQUENCE [LARGE SCALE GENOMIC DNA]</scope>
    <source>
        <strain evidence="3 4">3.5X</strain>
    </source>
</reference>
<dbReference type="PANTHER" id="PTHR43784:SF2">
    <property type="entry name" value="GDSL-LIKE LIPASE_ACYLHYDROLASE, PUTATIVE (AFU_ORTHOLOGUE AFUA_2G00820)-RELATED"/>
    <property type="match status" value="1"/>
</dbReference>
<dbReference type="Pfam" id="PF13472">
    <property type="entry name" value="Lipase_GDSL_2"/>
    <property type="match status" value="1"/>
</dbReference>
<evidence type="ECO:0000313" key="3">
    <source>
        <dbReference type="EMBL" id="KGI78971.1"/>
    </source>
</evidence>
<feature type="chain" id="PRO_5001953311" description="SGNH hydrolase-type esterase domain-containing protein" evidence="1">
    <location>
        <begin position="30"/>
        <end position="440"/>
    </location>
</feature>
<proteinExistence type="predicted"/>
<accession>A0A099CZ83</accession>
<evidence type="ECO:0000313" key="4">
    <source>
        <dbReference type="Proteomes" id="UP000029708"/>
    </source>
</evidence>
<gene>
    <name evidence="3" type="ORF">LF63_0101880</name>
</gene>
<dbReference type="GO" id="GO:0016788">
    <property type="term" value="F:hydrolase activity, acting on ester bonds"/>
    <property type="evidence" value="ECO:0007669"/>
    <property type="project" value="UniProtKB-ARBA"/>
</dbReference>
<dbReference type="AlphaFoldDB" id="A0A099CZ83"/>
<dbReference type="Gene3D" id="3.40.50.1110">
    <property type="entry name" value="SGNH hydrolase"/>
    <property type="match status" value="1"/>
</dbReference>
<dbReference type="SUPFAM" id="SSF52266">
    <property type="entry name" value="SGNH hydrolase"/>
    <property type="match status" value="1"/>
</dbReference>
<evidence type="ECO:0000259" key="2">
    <source>
        <dbReference type="Pfam" id="PF13472"/>
    </source>
</evidence>
<dbReference type="InterPro" id="IPR053140">
    <property type="entry name" value="GDSL_Rv0518-like"/>
</dbReference>
<sequence>MRDRSRIQAHAMSALLTVVLGMVVSTCPAATPDRSQGHWLGAWMTAMIPAPVPANAYRAKPIAAQRIAHQTLRQIVRVTAAGTKLRIRLSNAYGDAPLTIAAASVGTWKERDGDVAVTDTLHALRFGGRVSVTIPAGADFYSDALPMKVRVGEKLAVSLYIDGTVTPSTWHLDARRTNYVSSTGDFTARTRMPVAATSSSTYWLAGVETWSSRATSAIVVLGDSITNGYRSTPDRDRRYPDVLFERLRGKKGCAHAVLNAGIDGNEAAAYAGTYGNGPSMAARFDRDVLGQPGVRAVLVLGGINDIGEPTMVAKVAGKVVDGDALAAQVIAGLRQIVRKAHAAKLRVYGATITPFADTLGGAYSAQGERAREQINDWIRHRAGYDGVVDFDALMRDPAHPKHLRPAFDSDDHLHPNDAGYRAMGEAIPLRWFGCRRSMRG</sequence>
<comment type="caution">
    <text evidence="3">The sequence shown here is derived from an EMBL/GenBank/DDBJ whole genome shotgun (WGS) entry which is preliminary data.</text>
</comment>
<dbReference type="InterPro" id="IPR036514">
    <property type="entry name" value="SGNH_hydro_sf"/>
</dbReference>
<keyword evidence="1" id="KW-0732">Signal</keyword>
<dbReference type="PANTHER" id="PTHR43784">
    <property type="entry name" value="GDSL-LIKE LIPASE/ACYLHYDROLASE, PUTATIVE (AFU_ORTHOLOGUE AFUA_2G00820)-RELATED"/>
    <property type="match status" value="1"/>
</dbReference>
<organism evidence="3 4">
    <name type="scientific">Oleiagrimonas soli</name>
    <dbReference type="NCBI Taxonomy" id="1543381"/>
    <lineage>
        <taxon>Bacteria</taxon>
        <taxon>Pseudomonadati</taxon>
        <taxon>Pseudomonadota</taxon>
        <taxon>Gammaproteobacteria</taxon>
        <taxon>Lysobacterales</taxon>
        <taxon>Rhodanobacteraceae</taxon>
        <taxon>Oleiagrimonas</taxon>
    </lineage>
</organism>
<protein>
    <recommendedName>
        <fullName evidence="2">SGNH hydrolase-type esterase domain-containing protein</fullName>
    </recommendedName>
</protein>
<dbReference type="HOGENOM" id="CLU_029872_1_0_6"/>
<feature type="signal peptide" evidence="1">
    <location>
        <begin position="1"/>
        <end position="29"/>
    </location>
</feature>
<feature type="domain" description="SGNH hydrolase-type esterase" evidence="2">
    <location>
        <begin position="220"/>
        <end position="422"/>
    </location>
</feature>
<keyword evidence="4" id="KW-1185">Reference proteome</keyword>
<dbReference type="STRING" id="1543381.LF63_0101880"/>
<dbReference type="CDD" id="cd01830">
    <property type="entry name" value="XynE_like"/>
    <property type="match status" value="1"/>
</dbReference>
<evidence type="ECO:0000256" key="1">
    <source>
        <dbReference type="SAM" id="SignalP"/>
    </source>
</evidence>
<dbReference type="EMBL" id="JROI01000005">
    <property type="protein sequence ID" value="KGI78971.1"/>
    <property type="molecule type" value="Genomic_DNA"/>
</dbReference>
<name>A0A099CZ83_9GAMM</name>
<dbReference type="Proteomes" id="UP000029708">
    <property type="component" value="Unassembled WGS sequence"/>
</dbReference>